<reference evidence="1" key="2">
    <citation type="journal article" date="2015" name="Data Brief">
        <title>Shoot transcriptome of the giant reed, Arundo donax.</title>
        <authorList>
            <person name="Barrero R.A."/>
            <person name="Guerrero F.D."/>
            <person name="Moolhuijzen P."/>
            <person name="Goolsby J.A."/>
            <person name="Tidwell J."/>
            <person name="Bellgard S.E."/>
            <person name="Bellgard M.I."/>
        </authorList>
    </citation>
    <scope>NUCLEOTIDE SEQUENCE</scope>
    <source>
        <tissue evidence="1">Shoot tissue taken approximately 20 cm above the soil surface</tissue>
    </source>
</reference>
<reference evidence="1" key="1">
    <citation type="submission" date="2014-09" db="EMBL/GenBank/DDBJ databases">
        <authorList>
            <person name="Magalhaes I.L.F."/>
            <person name="Oliveira U."/>
            <person name="Santos F.R."/>
            <person name="Vidigal T.H.D.A."/>
            <person name="Brescovit A.D."/>
            <person name="Santos A.J."/>
        </authorList>
    </citation>
    <scope>NUCLEOTIDE SEQUENCE</scope>
    <source>
        <tissue evidence="1">Shoot tissue taken approximately 20 cm above the soil surface</tissue>
    </source>
</reference>
<evidence type="ECO:0000313" key="1">
    <source>
        <dbReference type="EMBL" id="JAD36090.1"/>
    </source>
</evidence>
<proteinExistence type="predicted"/>
<protein>
    <submittedName>
        <fullName evidence="1">Uncharacterized protein</fullName>
    </submittedName>
</protein>
<accession>A0A0A8ZHA8</accession>
<dbReference type="EMBL" id="GBRH01261805">
    <property type="protein sequence ID" value="JAD36090.1"/>
    <property type="molecule type" value="Transcribed_RNA"/>
</dbReference>
<organism evidence="1">
    <name type="scientific">Arundo donax</name>
    <name type="common">Giant reed</name>
    <name type="synonym">Donax arundinaceus</name>
    <dbReference type="NCBI Taxonomy" id="35708"/>
    <lineage>
        <taxon>Eukaryota</taxon>
        <taxon>Viridiplantae</taxon>
        <taxon>Streptophyta</taxon>
        <taxon>Embryophyta</taxon>
        <taxon>Tracheophyta</taxon>
        <taxon>Spermatophyta</taxon>
        <taxon>Magnoliopsida</taxon>
        <taxon>Liliopsida</taxon>
        <taxon>Poales</taxon>
        <taxon>Poaceae</taxon>
        <taxon>PACMAD clade</taxon>
        <taxon>Arundinoideae</taxon>
        <taxon>Arundineae</taxon>
        <taxon>Arundo</taxon>
    </lineage>
</organism>
<sequence length="45" mass="5312">MDLIYSTDPLGSNDKELLLPIFLKMPISEIHHNTCSIWHYFVYSE</sequence>
<dbReference type="AlphaFoldDB" id="A0A0A8ZHA8"/>
<name>A0A0A8ZHA8_ARUDO</name>